<dbReference type="GO" id="GO:0005509">
    <property type="term" value="F:calcium ion binding"/>
    <property type="evidence" value="ECO:0007669"/>
    <property type="project" value="UniProtKB-UniRule"/>
</dbReference>
<feature type="non-terminal residue" evidence="22">
    <location>
        <position position="897"/>
    </location>
</feature>
<keyword evidence="10 20" id="KW-1133">Transmembrane helix</keyword>
<dbReference type="FunFam" id="2.60.40.60:FF:000025">
    <property type="entry name" value="Calsyntenin 1"/>
    <property type="match status" value="1"/>
</dbReference>
<feature type="compositionally biased region" description="Polar residues" evidence="19">
    <location>
        <begin position="881"/>
        <end position="897"/>
    </location>
</feature>
<feature type="domain" description="Cadherin" evidence="21">
    <location>
        <begin position="6"/>
        <end position="83"/>
    </location>
</feature>
<evidence type="ECO:0000256" key="5">
    <source>
        <dbReference type="ARBA" id="ARBA00022692"/>
    </source>
</evidence>
<dbReference type="EMBL" id="VXBF01005962">
    <property type="protein sequence ID" value="NXM84303.1"/>
    <property type="molecule type" value="Genomic_DNA"/>
</dbReference>
<evidence type="ECO:0000256" key="15">
    <source>
        <dbReference type="ARBA" id="ARBA00023273"/>
    </source>
</evidence>
<comment type="caution">
    <text evidence="22">The sequence shown here is derived from an EMBL/GenBank/DDBJ whole genome shotgun (WGS) entry which is preliminary data.</text>
</comment>
<comment type="subcellular location">
    <subcellularLocation>
        <location evidence="2">Cell projection</location>
        <location evidence="2">Neuron projection</location>
    </subcellularLocation>
    <subcellularLocation>
        <location evidence="1">Endoplasmic reticulum membrane</location>
        <topology evidence="1">Single-pass type I membrane protein</topology>
    </subcellularLocation>
    <subcellularLocation>
        <location evidence="3">Golgi apparatus membrane</location>
        <topology evidence="3">Single-pass type I membrane protein</topology>
    </subcellularLocation>
    <subcellularLocation>
        <location evidence="16">Postsynaptic cell membrane</location>
        <topology evidence="16">Single-pass type I membrane protein</topology>
    </subcellularLocation>
</comment>
<dbReference type="FunFam" id="2.60.40.60:FF:000085">
    <property type="entry name" value="Calsyntenin 1"/>
    <property type="match status" value="1"/>
</dbReference>
<dbReference type="GO" id="GO:0050806">
    <property type="term" value="P:positive regulation of synaptic transmission"/>
    <property type="evidence" value="ECO:0007669"/>
    <property type="project" value="TreeGrafter"/>
</dbReference>
<evidence type="ECO:0000256" key="6">
    <source>
        <dbReference type="ARBA" id="ARBA00022729"/>
    </source>
</evidence>
<dbReference type="Pfam" id="PF00028">
    <property type="entry name" value="Cadherin"/>
    <property type="match status" value="1"/>
</dbReference>
<dbReference type="GO" id="GO:0045211">
    <property type="term" value="C:postsynaptic membrane"/>
    <property type="evidence" value="ECO:0007669"/>
    <property type="project" value="UniProtKB-SubCell"/>
</dbReference>
<dbReference type="InterPro" id="IPR045588">
    <property type="entry name" value="CLSTN_C"/>
</dbReference>
<dbReference type="PRINTS" id="PR00205">
    <property type="entry name" value="CADHERIN"/>
</dbReference>
<keyword evidence="7" id="KW-0677">Repeat</keyword>
<sequence>GEICGFKIHGQNVPFEAVVVDKSTGEGIIRSKEKLDCELQKDYTFTIQAYDCGKGPDGANAKKSHKATVHIQVNDVNEYAPVFKDKSYKATVIEGKRYDSILKVEAVDADCSPQFSQICSYEILTPDVPFAIDKDGYIKNTEKLSYGKEHQYKLTVTAYDCGKKRAAEDVLVKISIKPTCKPGWQGWSKRIEYEPGTGSLALFPGMHLETCDEPITSVETTVELETNHIGKGCDRDTYSEKSIHRLCGAASGTAELLPPPSSAANWTVGLPTDNGHDSDQVFEFNGTQAVKVPDGLVTVSLKEPFMISVWMRHGPGTKEKETILCNSDKTEMNRHHYSLYVHNCRLVFLLRQEPTQGKSFQPAEFHWKLSQVCDKEWHHYVVNVEFPAVSLYVDGVSYDPFPVTEDYPLHPSKIETQLVVGACWQEYTGNENDNETVPETSAGGELHMAQFFRGNLAGLMIRSGKLENKKVIDCLYTCKEGLDLQMPDGVGKGVKMHMNPSQSVLSIEGDDIARVDRAMQHISYLNSRQFPTPGIRRLKVSSTVRCFNEEPCVSIPSVEGYVMVLQPEEPKISLSGINHFARSASEFESSEGVSLFPELRIISTITREVEPEGDGDEDPTVQESLVSEEIMHNLDMCEVTVLGEELNQEQESLEIDMTRLQQKGIEMSSSNLGMIITGVDTMANYEEVLHLIRYRNWRTASLFDRKFKLLCSELNGRYVSNEFRVEVNVIHTASPVEHANHIAAQPQFIHPVHHSFVDLSGHNLANPHPFSVVPSTATVVIVVCVSFLVFMIILGVFRIRAAHQRSIRDQDTGKESEMDWDDSALTITVNPMETYEDQHSSEEEEEEEEEESEDGEEDDITSAESESSEEEEGEQEEDQQNVNRQQQLEWDDSTLSY</sequence>
<dbReference type="SMART" id="SM00112">
    <property type="entry name" value="CA"/>
    <property type="match status" value="2"/>
</dbReference>
<evidence type="ECO:0000259" key="21">
    <source>
        <dbReference type="PROSITE" id="PS50268"/>
    </source>
</evidence>
<keyword evidence="15" id="KW-0966">Cell projection</keyword>
<dbReference type="InterPro" id="IPR015919">
    <property type="entry name" value="Cadherin-like_sf"/>
</dbReference>
<evidence type="ECO:0000256" key="17">
    <source>
        <dbReference type="ARBA" id="ARBA00035015"/>
    </source>
</evidence>
<dbReference type="PANTHER" id="PTHR14139:SF4">
    <property type="entry name" value="CALSYNTENIN-1"/>
    <property type="match status" value="1"/>
</dbReference>
<accession>A0A7L1E4E8</accession>
<dbReference type="PANTHER" id="PTHR14139">
    <property type="entry name" value="CALSYNTENIN"/>
    <property type="match status" value="1"/>
</dbReference>
<keyword evidence="9" id="KW-0130">Cell adhesion</keyword>
<keyword evidence="5 20" id="KW-0812">Transmembrane</keyword>
<evidence type="ECO:0000256" key="1">
    <source>
        <dbReference type="ARBA" id="ARBA00004115"/>
    </source>
</evidence>
<dbReference type="GO" id="GO:0005789">
    <property type="term" value="C:endoplasmic reticulum membrane"/>
    <property type="evidence" value="ECO:0007669"/>
    <property type="project" value="UniProtKB-SubCell"/>
</dbReference>
<dbReference type="Proteomes" id="UP000565754">
    <property type="component" value="Unassembled WGS sequence"/>
</dbReference>
<dbReference type="Gene3D" id="2.60.40.60">
    <property type="entry name" value="Cadherins"/>
    <property type="match status" value="2"/>
</dbReference>
<reference evidence="22 23" key="1">
    <citation type="submission" date="2019-09" db="EMBL/GenBank/DDBJ databases">
        <title>Bird 10,000 Genomes (B10K) Project - Family phase.</title>
        <authorList>
            <person name="Zhang G."/>
        </authorList>
    </citation>
    <scope>NUCLEOTIDE SEQUENCE [LARGE SCALE GENOMIC DNA]</scope>
    <source>
        <strain evidence="22">B10K-DU-001-74</strain>
        <tissue evidence="22">Muscle</tissue>
    </source>
</reference>
<feature type="non-terminal residue" evidence="22">
    <location>
        <position position="1"/>
    </location>
</feature>
<name>A0A7L1E4E8_OENON</name>
<evidence type="ECO:0000256" key="7">
    <source>
        <dbReference type="ARBA" id="ARBA00022737"/>
    </source>
</evidence>
<keyword evidence="14" id="KW-0628">Postsynaptic cell membrane</keyword>
<evidence type="ECO:0000256" key="4">
    <source>
        <dbReference type="ARBA" id="ARBA00022475"/>
    </source>
</evidence>
<proteinExistence type="inferred from homology"/>
<keyword evidence="23" id="KW-1185">Reference proteome</keyword>
<evidence type="ECO:0000256" key="8">
    <source>
        <dbReference type="ARBA" id="ARBA00022837"/>
    </source>
</evidence>
<dbReference type="AlphaFoldDB" id="A0A7L1E4E8"/>
<evidence type="ECO:0000256" key="3">
    <source>
        <dbReference type="ARBA" id="ARBA00004614"/>
    </source>
</evidence>
<dbReference type="FunFam" id="2.60.120.200:FF:000036">
    <property type="entry name" value="Calsyntenin 1"/>
    <property type="match status" value="1"/>
</dbReference>
<dbReference type="SUPFAM" id="SSF49899">
    <property type="entry name" value="Concanavalin A-like lectins/glucanases"/>
    <property type="match status" value="1"/>
</dbReference>
<dbReference type="Gene3D" id="2.60.120.200">
    <property type="match status" value="1"/>
</dbReference>
<comment type="similarity">
    <text evidence="17">Belongs to the calsyntenin family.</text>
</comment>
<protein>
    <submittedName>
        <fullName evidence="22">CSTN1 protein</fullName>
    </submittedName>
</protein>
<dbReference type="InterPro" id="IPR013320">
    <property type="entry name" value="ConA-like_dom_sf"/>
</dbReference>
<keyword evidence="13" id="KW-0325">Glycoprotein</keyword>
<keyword evidence="12 20" id="KW-0472">Membrane</keyword>
<keyword evidence="6" id="KW-0732">Signal</keyword>
<evidence type="ECO:0000256" key="13">
    <source>
        <dbReference type="ARBA" id="ARBA00023180"/>
    </source>
</evidence>
<dbReference type="GO" id="GO:0051965">
    <property type="term" value="P:positive regulation of synapse assembly"/>
    <property type="evidence" value="ECO:0007669"/>
    <property type="project" value="TreeGrafter"/>
</dbReference>
<dbReference type="GO" id="GO:0000139">
    <property type="term" value="C:Golgi membrane"/>
    <property type="evidence" value="ECO:0007669"/>
    <property type="project" value="UniProtKB-SubCell"/>
</dbReference>
<dbReference type="InterPro" id="IPR002126">
    <property type="entry name" value="Cadherin-like_dom"/>
</dbReference>
<evidence type="ECO:0000256" key="2">
    <source>
        <dbReference type="ARBA" id="ARBA00004487"/>
    </source>
</evidence>
<evidence type="ECO:0000313" key="23">
    <source>
        <dbReference type="Proteomes" id="UP000565754"/>
    </source>
</evidence>
<gene>
    <name evidence="22" type="primary">Clstn1</name>
    <name evidence="22" type="ORF">OENOEN_R10698</name>
</gene>
<organism evidence="22 23">
    <name type="scientific">Oenanthe oenanthe</name>
    <name type="common">Northern wheatear</name>
    <dbReference type="NCBI Taxonomy" id="279966"/>
    <lineage>
        <taxon>Eukaryota</taxon>
        <taxon>Metazoa</taxon>
        <taxon>Chordata</taxon>
        <taxon>Craniata</taxon>
        <taxon>Vertebrata</taxon>
        <taxon>Euteleostomi</taxon>
        <taxon>Archelosauria</taxon>
        <taxon>Archosauria</taxon>
        <taxon>Dinosauria</taxon>
        <taxon>Saurischia</taxon>
        <taxon>Theropoda</taxon>
        <taxon>Coelurosauria</taxon>
        <taxon>Aves</taxon>
        <taxon>Neognathae</taxon>
        <taxon>Neoaves</taxon>
        <taxon>Telluraves</taxon>
        <taxon>Australaves</taxon>
        <taxon>Passeriformes</taxon>
        <taxon>Muscicapidae</taxon>
        <taxon>Oenanthe</taxon>
    </lineage>
</organism>
<evidence type="ECO:0000256" key="14">
    <source>
        <dbReference type="ARBA" id="ARBA00023257"/>
    </source>
</evidence>
<dbReference type="PROSITE" id="PS50268">
    <property type="entry name" value="CADHERIN_2"/>
    <property type="match status" value="2"/>
</dbReference>
<evidence type="ECO:0000256" key="10">
    <source>
        <dbReference type="ARBA" id="ARBA00022989"/>
    </source>
</evidence>
<evidence type="ECO:0000313" key="22">
    <source>
        <dbReference type="EMBL" id="NXM84303.1"/>
    </source>
</evidence>
<evidence type="ECO:0000256" key="19">
    <source>
        <dbReference type="SAM" id="MobiDB-lite"/>
    </source>
</evidence>
<evidence type="ECO:0000256" key="11">
    <source>
        <dbReference type="ARBA" id="ARBA00023018"/>
    </source>
</evidence>
<evidence type="ECO:0000256" key="9">
    <source>
        <dbReference type="ARBA" id="ARBA00022889"/>
    </source>
</evidence>
<dbReference type="Pfam" id="PF19699">
    <property type="entry name" value="CLSTN_C"/>
    <property type="match status" value="1"/>
</dbReference>
<dbReference type="GO" id="GO:0007156">
    <property type="term" value="P:homophilic cell adhesion via plasma membrane adhesion molecules"/>
    <property type="evidence" value="ECO:0007669"/>
    <property type="project" value="InterPro"/>
</dbReference>
<keyword evidence="4" id="KW-1003">Cell membrane</keyword>
<evidence type="ECO:0000256" key="16">
    <source>
        <dbReference type="ARBA" id="ARBA00035006"/>
    </source>
</evidence>
<feature type="compositionally biased region" description="Acidic residues" evidence="19">
    <location>
        <begin position="842"/>
        <end position="879"/>
    </location>
</feature>
<feature type="region of interest" description="Disordered" evidence="19">
    <location>
        <begin position="833"/>
        <end position="897"/>
    </location>
</feature>
<dbReference type="CDD" id="cd11304">
    <property type="entry name" value="Cadherin_repeat"/>
    <property type="match status" value="2"/>
</dbReference>
<dbReference type="SUPFAM" id="SSF49313">
    <property type="entry name" value="Cadherin-like"/>
    <property type="match status" value="2"/>
</dbReference>
<dbReference type="GO" id="GO:0043005">
    <property type="term" value="C:neuron projection"/>
    <property type="evidence" value="ECO:0007669"/>
    <property type="project" value="UniProtKB-SubCell"/>
</dbReference>
<feature type="domain" description="Cadherin" evidence="21">
    <location>
        <begin position="84"/>
        <end position="184"/>
    </location>
</feature>
<evidence type="ECO:0000256" key="18">
    <source>
        <dbReference type="PROSITE-ProRule" id="PRU00043"/>
    </source>
</evidence>
<dbReference type="GO" id="GO:0009986">
    <property type="term" value="C:cell surface"/>
    <property type="evidence" value="ECO:0007669"/>
    <property type="project" value="TreeGrafter"/>
</dbReference>
<keyword evidence="11" id="KW-0770">Synapse</keyword>
<evidence type="ECO:0000256" key="20">
    <source>
        <dbReference type="SAM" id="Phobius"/>
    </source>
</evidence>
<evidence type="ECO:0000256" key="12">
    <source>
        <dbReference type="ARBA" id="ARBA00023136"/>
    </source>
</evidence>
<keyword evidence="8 18" id="KW-0106">Calcium</keyword>
<feature type="transmembrane region" description="Helical" evidence="20">
    <location>
        <begin position="777"/>
        <end position="797"/>
    </location>
</feature>